<reference evidence="11" key="1">
    <citation type="submission" date="2020-05" db="EMBL/GenBank/DDBJ databases">
        <authorList>
            <person name="Chiriac C."/>
            <person name="Salcher M."/>
            <person name="Ghai R."/>
            <person name="Kavagutti S V."/>
        </authorList>
    </citation>
    <scope>NUCLEOTIDE SEQUENCE</scope>
</reference>
<keyword evidence="5" id="KW-0229">DNA integration</keyword>
<dbReference type="AlphaFoldDB" id="A0A6J6F0F2"/>
<protein>
    <submittedName>
        <fullName evidence="11">Unannotated protein</fullName>
    </submittedName>
</protein>
<evidence type="ECO:0000313" key="11">
    <source>
        <dbReference type="EMBL" id="CAB4582291.1"/>
    </source>
</evidence>
<keyword evidence="8" id="KW-0131">Cell cycle</keyword>
<evidence type="ECO:0000256" key="2">
    <source>
        <dbReference type="ARBA" id="ARBA00022490"/>
    </source>
</evidence>
<keyword evidence="7" id="KW-0233">DNA recombination</keyword>
<dbReference type="GO" id="GO:0051301">
    <property type="term" value="P:cell division"/>
    <property type="evidence" value="ECO:0007669"/>
    <property type="project" value="UniProtKB-KW"/>
</dbReference>
<accession>A0A6J6F0F2</accession>
<dbReference type="Pfam" id="PF02899">
    <property type="entry name" value="Phage_int_SAM_1"/>
    <property type="match status" value="1"/>
</dbReference>
<dbReference type="GO" id="GO:0005737">
    <property type="term" value="C:cytoplasm"/>
    <property type="evidence" value="ECO:0007669"/>
    <property type="project" value="UniProtKB-SubCell"/>
</dbReference>
<keyword evidence="4" id="KW-0159">Chromosome partition</keyword>
<gene>
    <name evidence="11" type="ORF">UFOPK1726_01013</name>
</gene>
<feature type="domain" description="Tyr recombinase" evidence="9">
    <location>
        <begin position="114"/>
        <end position="298"/>
    </location>
</feature>
<evidence type="ECO:0000256" key="5">
    <source>
        <dbReference type="ARBA" id="ARBA00022908"/>
    </source>
</evidence>
<dbReference type="PROSITE" id="PS51898">
    <property type="entry name" value="TYR_RECOMBINASE"/>
    <property type="match status" value="1"/>
</dbReference>
<comment type="subcellular location">
    <subcellularLocation>
        <location evidence="1">Cytoplasm</location>
    </subcellularLocation>
</comment>
<keyword evidence="3" id="KW-0132">Cell division</keyword>
<keyword evidence="2" id="KW-0963">Cytoplasm</keyword>
<keyword evidence="6" id="KW-0238">DNA-binding</keyword>
<dbReference type="SUPFAM" id="SSF56349">
    <property type="entry name" value="DNA breaking-rejoining enzymes"/>
    <property type="match status" value="1"/>
</dbReference>
<dbReference type="InterPro" id="IPR044068">
    <property type="entry name" value="CB"/>
</dbReference>
<dbReference type="Gene3D" id="1.10.443.10">
    <property type="entry name" value="Intergrase catalytic core"/>
    <property type="match status" value="1"/>
</dbReference>
<proteinExistence type="inferred from homology"/>
<evidence type="ECO:0000256" key="4">
    <source>
        <dbReference type="ARBA" id="ARBA00022829"/>
    </source>
</evidence>
<dbReference type="Gene3D" id="1.10.150.130">
    <property type="match status" value="1"/>
</dbReference>
<dbReference type="InterPro" id="IPR010998">
    <property type="entry name" value="Integrase_recombinase_N"/>
</dbReference>
<dbReference type="InterPro" id="IPR004107">
    <property type="entry name" value="Integrase_SAM-like_N"/>
</dbReference>
<dbReference type="GO" id="GO:0006310">
    <property type="term" value="P:DNA recombination"/>
    <property type="evidence" value="ECO:0007669"/>
    <property type="project" value="UniProtKB-KW"/>
</dbReference>
<dbReference type="PANTHER" id="PTHR30349">
    <property type="entry name" value="PHAGE INTEGRASE-RELATED"/>
    <property type="match status" value="1"/>
</dbReference>
<dbReference type="InterPro" id="IPR013762">
    <property type="entry name" value="Integrase-like_cat_sf"/>
</dbReference>
<dbReference type="HAMAP" id="MF_01808">
    <property type="entry name" value="Recomb_XerC_XerD"/>
    <property type="match status" value="1"/>
</dbReference>
<evidence type="ECO:0000256" key="6">
    <source>
        <dbReference type="ARBA" id="ARBA00023125"/>
    </source>
</evidence>
<evidence type="ECO:0000256" key="7">
    <source>
        <dbReference type="ARBA" id="ARBA00023172"/>
    </source>
</evidence>
<dbReference type="NCBIfam" id="NF001399">
    <property type="entry name" value="PRK00283.1"/>
    <property type="match status" value="1"/>
</dbReference>
<dbReference type="CDD" id="cd00798">
    <property type="entry name" value="INT_XerDC_C"/>
    <property type="match status" value="1"/>
</dbReference>
<dbReference type="InterPro" id="IPR011010">
    <property type="entry name" value="DNA_brk_join_enz"/>
</dbReference>
<dbReference type="GO" id="GO:0003677">
    <property type="term" value="F:DNA binding"/>
    <property type="evidence" value="ECO:0007669"/>
    <property type="project" value="UniProtKB-KW"/>
</dbReference>
<evidence type="ECO:0000256" key="8">
    <source>
        <dbReference type="ARBA" id="ARBA00023306"/>
    </source>
</evidence>
<dbReference type="PROSITE" id="PS51900">
    <property type="entry name" value="CB"/>
    <property type="match status" value="1"/>
</dbReference>
<dbReference type="InterPro" id="IPR002104">
    <property type="entry name" value="Integrase_catalytic"/>
</dbReference>
<evidence type="ECO:0000256" key="1">
    <source>
        <dbReference type="ARBA" id="ARBA00004496"/>
    </source>
</evidence>
<dbReference type="GO" id="GO:0007059">
    <property type="term" value="P:chromosome segregation"/>
    <property type="evidence" value="ECO:0007669"/>
    <property type="project" value="UniProtKB-KW"/>
</dbReference>
<evidence type="ECO:0000256" key="3">
    <source>
        <dbReference type="ARBA" id="ARBA00022618"/>
    </source>
</evidence>
<dbReference type="InterPro" id="IPR050090">
    <property type="entry name" value="Tyrosine_recombinase_XerCD"/>
</dbReference>
<dbReference type="Pfam" id="PF00589">
    <property type="entry name" value="Phage_integrase"/>
    <property type="match status" value="1"/>
</dbReference>
<sequence>MGKSIERNLTQLRDEFEEFLNVERGLSQHTVRSYISDISDLIDYLNREGDISIDELTIHDLRGWLAANHERSLAPATMARRAAAVRTFTQWAQLRKGLTVDVGAQLVSPKVGKKLPAIFRVEQATKLLDTIGKHADDPESLRDSAILEVLYAAGIRVAELVGLDIDDLDFGRNVISVIGKGNKERKVPIGTPAVKALESYLAHGRPALCSKNSKAALFLGLRGKRIDQRVVRAMVQKVLTENGLADIGPHGFRHSAATHLIEGGADIRSVQELLGHASLVTTQRYTHVASERLKAVYNQAHPRA</sequence>
<dbReference type="InterPro" id="IPR023009">
    <property type="entry name" value="Tyrosine_recombinase_XerC/XerD"/>
</dbReference>
<name>A0A6J6F0F2_9ZZZZ</name>
<evidence type="ECO:0000259" key="10">
    <source>
        <dbReference type="PROSITE" id="PS51900"/>
    </source>
</evidence>
<feature type="domain" description="Core-binding (CB)" evidence="10">
    <location>
        <begin position="7"/>
        <end position="93"/>
    </location>
</feature>
<dbReference type="GO" id="GO:0015074">
    <property type="term" value="P:DNA integration"/>
    <property type="evidence" value="ECO:0007669"/>
    <property type="project" value="UniProtKB-KW"/>
</dbReference>
<evidence type="ECO:0000259" key="9">
    <source>
        <dbReference type="PROSITE" id="PS51898"/>
    </source>
</evidence>
<organism evidence="11">
    <name type="scientific">freshwater metagenome</name>
    <dbReference type="NCBI Taxonomy" id="449393"/>
    <lineage>
        <taxon>unclassified sequences</taxon>
        <taxon>metagenomes</taxon>
        <taxon>ecological metagenomes</taxon>
    </lineage>
</organism>
<dbReference type="EMBL" id="CAEZTT010000131">
    <property type="protein sequence ID" value="CAB4582291.1"/>
    <property type="molecule type" value="Genomic_DNA"/>
</dbReference>
<dbReference type="PANTHER" id="PTHR30349:SF77">
    <property type="entry name" value="TYROSINE RECOMBINASE XERC"/>
    <property type="match status" value="1"/>
</dbReference>